<evidence type="ECO:0000313" key="3">
    <source>
        <dbReference type="EMBL" id="SET90395.1"/>
    </source>
</evidence>
<organism evidence="3 4">
    <name type="scientific">Salinibacillus kushneri</name>
    <dbReference type="NCBI Taxonomy" id="237682"/>
    <lineage>
        <taxon>Bacteria</taxon>
        <taxon>Bacillati</taxon>
        <taxon>Bacillota</taxon>
        <taxon>Bacilli</taxon>
        <taxon>Bacillales</taxon>
        <taxon>Bacillaceae</taxon>
        <taxon>Salinibacillus</taxon>
    </lineage>
</organism>
<keyword evidence="4" id="KW-1185">Reference proteome</keyword>
<dbReference type="SMART" id="SM00914">
    <property type="entry name" value="IDEAL"/>
    <property type="match status" value="1"/>
</dbReference>
<evidence type="ECO:0000256" key="1">
    <source>
        <dbReference type="HAMAP-Rule" id="MF_00760"/>
    </source>
</evidence>
<dbReference type="AlphaFoldDB" id="A0A1I0I1M4"/>
<gene>
    <name evidence="3" type="ORF">SAMN05421676_110102</name>
</gene>
<dbReference type="Pfam" id="PF08858">
    <property type="entry name" value="IDEAL"/>
    <property type="match status" value="1"/>
</dbReference>
<protein>
    <recommendedName>
        <fullName evidence="1">UPF0302 protein SAMN05421676_110102</fullName>
    </recommendedName>
</protein>
<evidence type="ECO:0000259" key="2">
    <source>
        <dbReference type="SMART" id="SM00914"/>
    </source>
</evidence>
<dbReference type="InterPro" id="IPR011188">
    <property type="entry name" value="UPF0302"/>
</dbReference>
<dbReference type="NCBIfam" id="NF002965">
    <property type="entry name" value="PRK03636.1"/>
    <property type="match status" value="1"/>
</dbReference>
<dbReference type="InterPro" id="IPR027393">
    <property type="entry name" value="Virus_scaffolding_prot_C"/>
</dbReference>
<dbReference type="EMBL" id="FOHJ01000010">
    <property type="protein sequence ID" value="SET90395.1"/>
    <property type="molecule type" value="Genomic_DNA"/>
</dbReference>
<dbReference type="HAMAP" id="MF_00760">
    <property type="entry name" value="UPF0302"/>
    <property type="match status" value="1"/>
</dbReference>
<dbReference type="Gene3D" id="3.40.1530.30">
    <property type="entry name" value="Uncharacterised family UPF0302, N-terminal domain"/>
    <property type="match status" value="1"/>
</dbReference>
<dbReference type="InterPro" id="IPR038091">
    <property type="entry name" value="UPF0302_N_sf"/>
</dbReference>
<reference evidence="4" key="1">
    <citation type="submission" date="2016-10" db="EMBL/GenBank/DDBJ databases">
        <authorList>
            <person name="Varghese N."/>
            <person name="Submissions S."/>
        </authorList>
    </citation>
    <scope>NUCLEOTIDE SEQUENCE [LARGE SCALE GENOMIC DNA]</scope>
    <source>
        <strain evidence="4">CGMCC 1.3566</strain>
    </source>
</reference>
<proteinExistence type="inferred from homology"/>
<dbReference type="Pfam" id="PF08864">
    <property type="entry name" value="UPF0302"/>
    <property type="match status" value="1"/>
</dbReference>
<feature type="domain" description="IDEAL" evidence="2">
    <location>
        <begin position="137"/>
        <end position="173"/>
    </location>
</feature>
<dbReference type="PIRSF" id="PIRSF007165">
    <property type="entry name" value="UCP007165"/>
    <property type="match status" value="1"/>
</dbReference>
<name>A0A1I0I1M4_9BACI</name>
<dbReference type="RefSeq" id="WP_245732836.1">
    <property type="nucleotide sequence ID" value="NZ_FOHJ01000010.1"/>
</dbReference>
<evidence type="ECO:0000313" key="4">
    <source>
        <dbReference type="Proteomes" id="UP000199095"/>
    </source>
</evidence>
<dbReference type="Gene3D" id="4.10.810.10">
    <property type="entry name" value="Virus Scaffolding Protein, Chain A"/>
    <property type="match status" value="1"/>
</dbReference>
<sequence length="183" mass="22116">MTVSVLQKKRFINWFLNNYQLKRRESVWILNYLMNHERVLKNVHFVEEARLCPKGVIISSKCVDDPPFRFYKEQVMTSDPEKSFHDIRLNDHETIYIQLNFQNANQSYRYAGVLEENPYLPNDYFITEKDQQEAENLLNRMIYEFQLKKIQEEIDQALDEGDKERFHQLIKELHQLSDETSHV</sequence>
<comment type="similarity">
    <text evidence="1">Belongs to the UPF0302 family.</text>
</comment>
<dbReference type="InterPro" id="IPR014957">
    <property type="entry name" value="IDEAL_dom"/>
</dbReference>
<accession>A0A1I0I1M4</accession>
<dbReference type="STRING" id="237682.SAMN05421676_110102"/>
<dbReference type="InterPro" id="IPR014963">
    <property type="entry name" value="UPF0302_N"/>
</dbReference>
<dbReference type="Proteomes" id="UP000199095">
    <property type="component" value="Unassembled WGS sequence"/>
</dbReference>